<proteinExistence type="predicted"/>
<sequence>MIEDDTTRKLLIGNVIILMNPFASRFWRRPCSSRIDRQCFTIMLVKTVDPQSQGHRFTTSLSGSGHAYTTSATTLLRGLEVTAVNPMTKPNHAMHILPLNKVHSVMTDKQQLACNTTQSISKGLGYDAVHFTLHQHHQPSGSVVIVPDAQLPLTVHSVLSLSRKSKHGSSFSSQNFYHNRDSRDVDTAYRIDLPNHVVLLRRS</sequence>
<keyword evidence="2" id="KW-1185">Reference proteome</keyword>
<dbReference type="AlphaFoldDB" id="W6YHS5"/>
<evidence type="ECO:0000313" key="1">
    <source>
        <dbReference type="EMBL" id="EUC35184.1"/>
    </source>
</evidence>
<organism evidence="1 2">
    <name type="scientific">Cochliobolus carbonum (strain 26-R-13)</name>
    <name type="common">Maize leaf spot fungus</name>
    <name type="synonym">Bipolaris zeicola</name>
    <dbReference type="NCBI Taxonomy" id="930089"/>
    <lineage>
        <taxon>Eukaryota</taxon>
        <taxon>Fungi</taxon>
        <taxon>Dikarya</taxon>
        <taxon>Ascomycota</taxon>
        <taxon>Pezizomycotina</taxon>
        <taxon>Dothideomycetes</taxon>
        <taxon>Pleosporomycetidae</taxon>
        <taxon>Pleosporales</taxon>
        <taxon>Pleosporineae</taxon>
        <taxon>Pleosporaceae</taxon>
        <taxon>Bipolaris</taxon>
    </lineage>
</organism>
<dbReference type="EMBL" id="KI964579">
    <property type="protein sequence ID" value="EUC35184.1"/>
    <property type="molecule type" value="Genomic_DNA"/>
</dbReference>
<evidence type="ECO:0000313" key="2">
    <source>
        <dbReference type="Proteomes" id="UP000053841"/>
    </source>
</evidence>
<protein>
    <submittedName>
        <fullName evidence="1">Uncharacterized protein</fullName>
    </submittedName>
</protein>
<dbReference type="KEGG" id="bze:COCCADRAFT_24831"/>
<dbReference type="GeneID" id="19145694"/>
<reference evidence="1 2" key="1">
    <citation type="journal article" date="2013" name="PLoS Genet.">
        <title>Comparative genome structure, secondary metabolite, and effector coding capacity across Cochliobolus pathogens.</title>
        <authorList>
            <person name="Condon B.J."/>
            <person name="Leng Y."/>
            <person name="Wu D."/>
            <person name="Bushley K.E."/>
            <person name="Ohm R.A."/>
            <person name="Otillar R."/>
            <person name="Martin J."/>
            <person name="Schackwitz W."/>
            <person name="Grimwood J."/>
            <person name="MohdZainudin N."/>
            <person name="Xue C."/>
            <person name="Wang R."/>
            <person name="Manning V.A."/>
            <person name="Dhillon B."/>
            <person name="Tu Z.J."/>
            <person name="Steffenson B.J."/>
            <person name="Salamov A."/>
            <person name="Sun H."/>
            <person name="Lowry S."/>
            <person name="LaButti K."/>
            <person name="Han J."/>
            <person name="Copeland A."/>
            <person name="Lindquist E."/>
            <person name="Barry K."/>
            <person name="Schmutz J."/>
            <person name="Baker S.E."/>
            <person name="Ciuffetti L.M."/>
            <person name="Grigoriev I.V."/>
            <person name="Zhong S."/>
            <person name="Turgeon B.G."/>
        </authorList>
    </citation>
    <scope>NUCLEOTIDE SEQUENCE [LARGE SCALE GENOMIC DNA]</scope>
    <source>
        <strain evidence="1 2">26-R-13</strain>
    </source>
</reference>
<name>W6YHS5_COCC2</name>
<accession>W6YHS5</accession>
<dbReference type="Proteomes" id="UP000053841">
    <property type="component" value="Unassembled WGS sequence"/>
</dbReference>
<dbReference type="RefSeq" id="XP_007710506.1">
    <property type="nucleotide sequence ID" value="XM_007712316.1"/>
</dbReference>
<dbReference type="HOGENOM" id="CLU_1348713_0_0_1"/>
<gene>
    <name evidence="1" type="ORF">COCCADRAFT_24831</name>
</gene>